<reference evidence="2 3" key="1">
    <citation type="submission" date="2019-10" db="EMBL/GenBank/DDBJ databases">
        <title>Paraburkholderia sp. isolated from nodules of Mimosa pudica from Brazilian Atlantic Forest soils.</title>
        <authorList>
            <person name="Paulitsch F."/>
            <person name="Hungria M."/>
            <person name="Dall'Agnol R."/>
        </authorList>
    </citation>
    <scope>NUCLEOTIDE SEQUENCE [LARGE SCALE GENOMIC DNA]</scope>
    <source>
        <strain evidence="2 3">CNPSo 3157</strain>
    </source>
</reference>
<dbReference type="GO" id="GO:0032196">
    <property type="term" value="P:transposition"/>
    <property type="evidence" value="ECO:0007669"/>
    <property type="project" value="TreeGrafter"/>
</dbReference>
<proteinExistence type="predicted"/>
<dbReference type="GO" id="GO:0005829">
    <property type="term" value="C:cytosol"/>
    <property type="evidence" value="ECO:0007669"/>
    <property type="project" value="TreeGrafter"/>
</dbReference>
<feature type="domain" description="Transposase IS30-like HTH" evidence="1">
    <location>
        <begin position="7"/>
        <end position="49"/>
    </location>
</feature>
<dbReference type="EMBL" id="WHNP01000088">
    <property type="protein sequence ID" value="MPW23049.1"/>
    <property type="molecule type" value="Genomic_DNA"/>
</dbReference>
<accession>A0A7X1NJG9</accession>
<evidence type="ECO:0000313" key="2">
    <source>
        <dbReference type="EMBL" id="MPW23049.1"/>
    </source>
</evidence>
<dbReference type="InterPro" id="IPR051917">
    <property type="entry name" value="Transposase-Integrase"/>
</dbReference>
<comment type="caution">
    <text evidence="2">The sequence shown here is derived from an EMBL/GenBank/DDBJ whole genome shotgun (WGS) entry which is preliminary data.</text>
</comment>
<dbReference type="Proteomes" id="UP000484381">
    <property type="component" value="Unassembled WGS sequence"/>
</dbReference>
<sequence length="137" mass="15307">MQKRRTYQQLQPEERMTIASMKQQGSSVRAMARTLGRPASTVSRELTRNTCSAVGYASAPAQSLSTSRREAARPCPKLHPQSVSWRVVLTLLEWKWSPQQISGTLKRMWPVRHEVACKSCSHGNGGIHPCHRVNLGA</sequence>
<organism evidence="2 3">
    <name type="scientific">Paraburkholderia franconis</name>
    <dbReference type="NCBI Taxonomy" id="2654983"/>
    <lineage>
        <taxon>Bacteria</taxon>
        <taxon>Pseudomonadati</taxon>
        <taxon>Pseudomonadota</taxon>
        <taxon>Betaproteobacteria</taxon>
        <taxon>Burkholderiales</taxon>
        <taxon>Burkholderiaceae</taxon>
        <taxon>Paraburkholderia</taxon>
    </lineage>
</organism>
<gene>
    <name evidence="2" type="ORF">GCT13_41310</name>
</gene>
<dbReference type="Gene3D" id="1.10.10.60">
    <property type="entry name" value="Homeodomain-like"/>
    <property type="match status" value="1"/>
</dbReference>
<evidence type="ECO:0000259" key="1">
    <source>
        <dbReference type="Pfam" id="PF13936"/>
    </source>
</evidence>
<dbReference type="PANTHER" id="PTHR10948:SF23">
    <property type="entry name" value="TRANSPOSASE INSI FOR INSERTION SEQUENCE ELEMENT IS30A-RELATED"/>
    <property type="match status" value="1"/>
</dbReference>
<dbReference type="GO" id="GO:0004803">
    <property type="term" value="F:transposase activity"/>
    <property type="evidence" value="ECO:0007669"/>
    <property type="project" value="TreeGrafter"/>
</dbReference>
<dbReference type="InterPro" id="IPR025246">
    <property type="entry name" value="IS30-like_HTH"/>
</dbReference>
<dbReference type="PANTHER" id="PTHR10948">
    <property type="entry name" value="TRANSPOSASE"/>
    <property type="match status" value="1"/>
</dbReference>
<keyword evidence="3" id="KW-1185">Reference proteome</keyword>
<protein>
    <submittedName>
        <fullName evidence="2">Helix-turn-helix domain-containing protein</fullName>
    </submittedName>
</protein>
<dbReference type="RefSeq" id="WP_152767611.1">
    <property type="nucleotide sequence ID" value="NZ_WHNP01000088.1"/>
</dbReference>
<dbReference type="Pfam" id="PF13936">
    <property type="entry name" value="HTH_38"/>
    <property type="match status" value="1"/>
</dbReference>
<name>A0A7X1NJG9_9BURK</name>
<dbReference type="AlphaFoldDB" id="A0A7X1NJG9"/>
<evidence type="ECO:0000313" key="3">
    <source>
        <dbReference type="Proteomes" id="UP000484381"/>
    </source>
</evidence>